<name>M3AT45_SPHMS</name>
<evidence type="ECO:0000256" key="4">
    <source>
        <dbReference type="ARBA" id="ARBA00023002"/>
    </source>
</evidence>
<reference evidence="7 8" key="1">
    <citation type="journal article" date="2012" name="PLoS Pathog.">
        <title>Diverse lifestyles and strategies of plant pathogenesis encoded in the genomes of eighteen Dothideomycetes fungi.</title>
        <authorList>
            <person name="Ohm R.A."/>
            <person name="Feau N."/>
            <person name="Henrissat B."/>
            <person name="Schoch C.L."/>
            <person name="Horwitz B.A."/>
            <person name="Barry K.W."/>
            <person name="Condon B.J."/>
            <person name="Copeland A.C."/>
            <person name="Dhillon B."/>
            <person name="Glaser F."/>
            <person name="Hesse C.N."/>
            <person name="Kosti I."/>
            <person name="LaButti K."/>
            <person name="Lindquist E.A."/>
            <person name="Lucas S."/>
            <person name="Salamov A.A."/>
            <person name="Bradshaw R.E."/>
            <person name="Ciuffetti L."/>
            <person name="Hamelin R.C."/>
            <person name="Kema G.H.J."/>
            <person name="Lawrence C."/>
            <person name="Scott J.A."/>
            <person name="Spatafora J.W."/>
            <person name="Turgeon B.G."/>
            <person name="de Wit P.J.G.M."/>
            <person name="Zhong S."/>
            <person name="Goodwin S.B."/>
            <person name="Grigoriev I.V."/>
        </authorList>
    </citation>
    <scope>NUCLEOTIDE SEQUENCE [LARGE SCALE GENOMIC DNA]</scope>
    <source>
        <strain evidence="7 8">SO2202</strain>
    </source>
</reference>
<dbReference type="EMBL" id="KB456270">
    <property type="protein sequence ID" value="EMF08689.1"/>
    <property type="molecule type" value="Genomic_DNA"/>
</dbReference>
<dbReference type="RefSeq" id="XP_016756810.1">
    <property type="nucleotide sequence ID" value="XM_016906969.1"/>
</dbReference>
<proteinExistence type="inferred from homology"/>
<dbReference type="Gene3D" id="3.40.462.20">
    <property type="match status" value="1"/>
</dbReference>
<dbReference type="PANTHER" id="PTHR42973:SF13">
    <property type="entry name" value="FAD-BINDING PCMH-TYPE DOMAIN-CONTAINING PROTEIN"/>
    <property type="match status" value="1"/>
</dbReference>
<feature type="domain" description="FAD-binding PCMH-type" evidence="6">
    <location>
        <begin position="63"/>
        <end position="232"/>
    </location>
</feature>
<gene>
    <name evidence="7" type="ORF">SEPMUDRAFT_151668</name>
</gene>
<dbReference type="eggNOG" id="ENOG502RZAG">
    <property type="taxonomic scope" value="Eukaryota"/>
</dbReference>
<dbReference type="GO" id="GO:0016491">
    <property type="term" value="F:oxidoreductase activity"/>
    <property type="evidence" value="ECO:0007669"/>
    <property type="project" value="UniProtKB-KW"/>
</dbReference>
<feature type="non-terminal residue" evidence="7">
    <location>
        <position position="1"/>
    </location>
</feature>
<dbReference type="InterPro" id="IPR006094">
    <property type="entry name" value="Oxid_FAD_bind_N"/>
</dbReference>
<evidence type="ECO:0000313" key="8">
    <source>
        <dbReference type="Proteomes" id="UP000016931"/>
    </source>
</evidence>
<dbReference type="PANTHER" id="PTHR42973">
    <property type="entry name" value="BINDING OXIDOREDUCTASE, PUTATIVE (AFU_ORTHOLOGUE AFUA_1G17690)-RELATED"/>
    <property type="match status" value="1"/>
</dbReference>
<organism evidence="7 8">
    <name type="scientific">Sphaerulina musiva (strain SO2202)</name>
    <name type="common">Poplar stem canker fungus</name>
    <name type="synonym">Septoria musiva</name>
    <dbReference type="NCBI Taxonomy" id="692275"/>
    <lineage>
        <taxon>Eukaryota</taxon>
        <taxon>Fungi</taxon>
        <taxon>Dikarya</taxon>
        <taxon>Ascomycota</taxon>
        <taxon>Pezizomycotina</taxon>
        <taxon>Dothideomycetes</taxon>
        <taxon>Dothideomycetidae</taxon>
        <taxon>Mycosphaerellales</taxon>
        <taxon>Mycosphaerellaceae</taxon>
        <taxon>Sphaerulina</taxon>
    </lineage>
</organism>
<dbReference type="Pfam" id="PF01565">
    <property type="entry name" value="FAD_binding_4"/>
    <property type="match status" value="1"/>
</dbReference>
<evidence type="ECO:0000256" key="5">
    <source>
        <dbReference type="SAM" id="SignalP"/>
    </source>
</evidence>
<evidence type="ECO:0000259" key="6">
    <source>
        <dbReference type="PROSITE" id="PS51387"/>
    </source>
</evidence>
<protein>
    <submittedName>
        <fullName evidence="7">FAD-binding domain-containing protein</fullName>
    </submittedName>
</protein>
<feature type="chain" id="PRO_5004031444" evidence="5">
    <location>
        <begin position="20"/>
        <end position="481"/>
    </location>
</feature>
<dbReference type="GO" id="GO:0071949">
    <property type="term" value="F:FAD binding"/>
    <property type="evidence" value="ECO:0007669"/>
    <property type="project" value="InterPro"/>
</dbReference>
<dbReference type="Gene3D" id="3.30.465.10">
    <property type="match status" value="1"/>
</dbReference>
<dbReference type="GeneID" id="27904106"/>
<comment type="similarity">
    <text evidence="1">Belongs to the oxygen-dependent FAD-linked oxidoreductase family.</text>
</comment>
<dbReference type="OrthoDB" id="2151789at2759"/>
<dbReference type="AlphaFoldDB" id="M3AT45"/>
<dbReference type="Proteomes" id="UP000016931">
    <property type="component" value="Unassembled WGS sequence"/>
</dbReference>
<dbReference type="InterPro" id="IPR050416">
    <property type="entry name" value="FAD-linked_Oxidoreductase"/>
</dbReference>
<dbReference type="PROSITE" id="PS51387">
    <property type="entry name" value="FAD_PCMH"/>
    <property type="match status" value="1"/>
</dbReference>
<evidence type="ECO:0000256" key="3">
    <source>
        <dbReference type="ARBA" id="ARBA00022827"/>
    </source>
</evidence>
<evidence type="ECO:0000313" key="7">
    <source>
        <dbReference type="EMBL" id="EMF08689.1"/>
    </source>
</evidence>
<keyword evidence="8" id="KW-1185">Reference proteome</keyword>
<dbReference type="Gene3D" id="3.30.43.10">
    <property type="entry name" value="Uridine Diphospho-n-acetylenolpyruvylglucosamine Reductase, domain 2"/>
    <property type="match status" value="1"/>
</dbReference>
<dbReference type="InterPro" id="IPR016169">
    <property type="entry name" value="FAD-bd_PCMH_sub2"/>
</dbReference>
<dbReference type="OMA" id="HTSNPGF"/>
<feature type="signal peptide" evidence="5">
    <location>
        <begin position="1"/>
        <end position="19"/>
    </location>
</feature>
<dbReference type="InterPro" id="IPR016166">
    <property type="entry name" value="FAD-bd_PCMH"/>
</dbReference>
<dbReference type="STRING" id="692275.M3AT45"/>
<keyword evidence="4" id="KW-0560">Oxidoreductase</keyword>
<keyword evidence="2" id="KW-0285">Flavoprotein</keyword>
<evidence type="ECO:0000256" key="2">
    <source>
        <dbReference type="ARBA" id="ARBA00022630"/>
    </source>
</evidence>
<keyword evidence="5" id="KW-0732">Signal</keyword>
<sequence>MLLPKAWFLLASLGSAAVAQSINKTAIRQTCDAIEAQCSDASKVMTFRGIGYFEAIEHWIKSSEQEPVCVVQPASAEDLSVAIRLIGQNRVPFAVQSGGHTSNPGFSSTKGVHISLSKLNEVTLSSDGTTARVGAGNRWSNVYKKLEGSGRNVVGGRVPGPGVGGFTTGGGYSWKTNMYGLTVDTIKSYTLVLPNGTITTVDDSTPDLFFALRGGLNRFGVVAHVDLFTHAQVPMIYGGTRIYAGDEVDKIINATADFVATNRDPKATVITSVLGKTATTQFFYDGPSKPASFAVFDGIDTLLVDTVKTQKFSEFVSSIPSSLRDVTNVRGTWETFSTTGASLTFLRALQKEGKRVSKLPRAHTGINFAVDAYIPGLYGSHAVPNAAYPHAESQFPVLLDLAWAFSKDDQYWHTQLRQSRDTLIEVARSEGLLHPIAYSNYAAADTSAEKLYGSAGAARLASIRNAVDPHRVMDLTGGYQV</sequence>
<accession>M3AT45</accession>
<keyword evidence="3" id="KW-0274">FAD</keyword>
<evidence type="ECO:0000256" key="1">
    <source>
        <dbReference type="ARBA" id="ARBA00005466"/>
    </source>
</evidence>
<dbReference type="InterPro" id="IPR016167">
    <property type="entry name" value="FAD-bd_PCMH_sub1"/>
</dbReference>
<dbReference type="InterPro" id="IPR036318">
    <property type="entry name" value="FAD-bd_PCMH-like_sf"/>
</dbReference>
<dbReference type="HOGENOM" id="CLU_018354_1_0_1"/>
<dbReference type="SUPFAM" id="SSF56176">
    <property type="entry name" value="FAD-binding/transporter-associated domain-like"/>
    <property type="match status" value="1"/>
</dbReference>